<dbReference type="EMBL" id="GAKP01007345">
    <property type="protein sequence ID" value="JAC51607.1"/>
    <property type="molecule type" value="Transcribed_RNA"/>
</dbReference>
<dbReference type="OMA" id="REMIQQK"/>
<dbReference type="Proteomes" id="UP001652620">
    <property type="component" value="Chromosome 1"/>
</dbReference>
<evidence type="ECO:0000256" key="4">
    <source>
        <dbReference type="SAM" id="Coils"/>
    </source>
</evidence>
<dbReference type="InterPro" id="IPR002777">
    <property type="entry name" value="PFD_beta-like"/>
</dbReference>
<proteinExistence type="inferred from homology"/>
<reference evidence="7" key="2">
    <citation type="submission" date="2025-04" db="UniProtKB">
        <authorList>
            <consortium name="RefSeq"/>
        </authorList>
    </citation>
    <scope>IDENTIFICATION</scope>
    <source>
        <strain evidence="7">Punador</strain>
    </source>
</reference>
<comment type="similarity">
    <text evidence="1">Belongs to the prefoldin subunit beta family.</text>
</comment>
<dbReference type="SUPFAM" id="SSF46579">
    <property type="entry name" value="Prefoldin"/>
    <property type="match status" value="1"/>
</dbReference>
<dbReference type="Pfam" id="PF01920">
    <property type="entry name" value="Prefoldin_2"/>
    <property type="match status" value="1"/>
</dbReference>
<dbReference type="GO" id="GO:0044183">
    <property type="term" value="F:protein folding chaperone"/>
    <property type="evidence" value="ECO:0007669"/>
    <property type="project" value="TreeGrafter"/>
</dbReference>
<dbReference type="PANTHER" id="PTHR20903">
    <property type="entry name" value="PREFOLDIN SUBUNIT 1-RELATED"/>
    <property type="match status" value="1"/>
</dbReference>
<accession>A0A034WBE1</accession>
<protein>
    <submittedName>
        <fullName evidence="5 7">Prefoldin subunit 1</fullName>
    </submittedName>
</protein>
<evidence type="ECO:0000313" key="7">
    <source>
        <dbReference type="RefSeq" id="XP_011202033.1"/>
    </source>
</evidence>
<dbReference type="Gene3D" id="1.10.287.370">
    <property type="match status" value="1"/>
</dbReference>
<dbReference type="GO" id="GO:0016272">
    <property type="term" value="C:prefoldin complex"/>
    <property type="evidence" value="ECO:0007669"/>
    <property type="project" value="InterPro"/>
</dbReference>
<dbReference type="OrthoDB" id="5242628at2759"/>
<evidence type="ECO:0000313" key="5">
    <source>
        <dbReference type="EMBL" id="JAC51607.1"/>
    </source>
</evidence>
<comment type="subunit">
    <text evidence="2">Heterohexamer of two PFD-alpha type and four PFD-beta type subunits.</text>
</comment>
<name>A0A034WBE1_BACDO</name>
<evidence type="ECO:0000256" key="1">
    <source>
        <dbReference type="ARBA" id="ARBA00008045"/>
    </source>
</evidence>
<dbReference type="GO" id="GO:0051082">
    <property type="term" value="F:unfolded protein binding"/>
    <property type="evidence" value="ECO:0007669"/>
    <property type="project" value="InterPro"/>
</dbReference>
<organism evidence="5">
    <name type="scientific">Bactrocera dorsalis</name>
    <name type="common">Oriental fruit fly</name>
    <name type="synonym">Dacus dorsalis</name>
    <dbReference type="NCBI Taxonomy" id="27457"/>
    <lineage>
        <taxon>Eukaryota</taxon>
        <taxon>Metazoa</taxon>
        <taxon>Ecdysozoa</taxon>
        <taxon>Arthropoda</taxon>
        <taxon>Hexapoda</taxon>
        <taxon>Insecta</taxon>
        <taxon>Pterygota</taxon>
        <taxon>Neoptera</taxon>
        <taxon>Endopterygota</taxon>
        <taxon>Diptera</taxon>
        <taxon>Brachycera</taxon>
        <taxon>Muscomorpha</taxon>
        <taxon>Tephritoidea</taxon>
        <taxon>Tephritidae</taxon>
        <taxon>Bactrocera</taxon>
        <taxon>Bactrocera</taxon>
    </lineage>
</organism>
<keyword evidence="4" id="KW-0175">Coiled coil</keyword>
<sequence>MAQMDMELKKAFTEMQINKIETTKKMNMIDMKCSMVKNGKQKYELTEKGTSDLKDDTRVYLSVGRMFVLTDVENMRGDLKAKQEKCDKAIELLNKKKEFLVKSLKDQEDGLRELVQQRKEADAATK</sequence>
<keyword evidence="3" id="KW-0143">Chaperone</keyword>
<dbReference type="KEGG" id="bdr:105225331"/>
<dbReference type="InterPro" id="IPR009053">
    <property type="entry name" value="Prefoldin"/>
</dbReference>
<dbReference type="RefSeq" id="XP_011202033.1">
    <property type="nucleotide sequence ID" value="XM_011203731.3"/>
</dbReference>
<dbReference type="PANTHER" id="PTHR20903:SF0">
    <property type="entry name" value="PREFOLDIN SUBUNIT 1"/>
    <property type="match status" value="1"/>
</dbReference>
<evidence type="ECO:0000256" key="2">
    <source>
        <dbReference type="ARBA" id="ARBA00011695"/>
    </source>
</evidence>
<dbReference type="AlphaFoldDB" id="A0A034WBE1"/>
<dbReference type="CTD" id="5201"/>
<dbReference type="GO" id="GO:0005737">
    <property type="term" value="C:cytoplasm"/>
    <property type="evidence" value="ECO:0007669"/>
    <property type="project" value="TreeGrafter"/>
</dbReference>
<gene>
    <name evidence="5" type="primary">PFD1</name>
    <name evidence="7" type="synonym">LOC105225331</name>
</gene>
<reference evidence="6" key="3">
    <citation type="submission" date="2025-05" db="UniProtKB">
        <authorList>
            <consortium name="RefSeq"/>
        </authorList>
    </citation>
    <scope>NUCLEOTIDE SEQUENCE [LARGE SCALE GENOMIC DNA]</scope>
</reference>
<dbReference type="GeneID" id="105225331"/>
<feature type="coiled-coil region" evidence="4">
    <location>
        <begin position="72"/>
        <end position="124"/>
    </location>
</feature>
<evidence type="ECO:0000256" key="3">
    <source>
        <dbReference type="ARBA" id="ARBA00023186"/>
    </source>
</evidence>
<reference evidence="5" key="1">
    <citation type="journal article" date="2014" name="BMC Genomics">
        <title>Characterizing the developmental transcriptome of the oriental fruit fly, Bactrocera dorsalis (Diptera: Tephritidae) through comparative genomic analysis with Drosophila melanogaster utilizing modENCODE datasets.</title>
        <authorList>
            <person name="Geib S.M."/>
            <person name="Calla B."/>
            <person name="Hall B."/>
            <person name="Hou S."/>
            <person name="Manoukis N.C."/>
        </authorList>
    </citation>
    <scope>NUCLEOTIDE SEQUENCE</scope>
    <source>
        <strain evidence="5">Punador</strain>
    </source>
</reference>
<evidence type="ECO:0000313" key="6">
    <source>
        <dbReference type="Proteomes" id="UP001652620"/>
    </source>
</evidence>
<keyword evidence="6" id="KW-1185">Reference proteome</keyword>